<gene>
    <name evidence="1" type="ORF">BCL79_2716</name>
</gene>
<dbReference type="Proteomes" id="UP000274786">
    <property type="component" value="Unassembled WGS sequence"/>
</dbReference>
<proteinExistence type="predicted"/>
<dbReference type="OrthoDB" id="9814284at2"/>
<dbReference type="RefSeq" id="WP_121041954.1">
    <property type="nucleotide sequence ID" value="NZ_RCDC01000005.1"/>
</dbReference>
<organism evidence="1 2">
    <name type="scientific">Stenotrophomonas rhizophila</name>
    <dbReference type="NCBI Taxonomy" id="216778"/>
    <lineage>
        <taxon>Bacteria</taxon>
        <taxon>Pseudomonadati</taxon>
        <taxon>Pseudomonadota</taxon>
        <taxon>Gammaproteobacteria</taxon>
        <taxon>Lysobacterales</taxon>
        <taxon>Lysobacteraceae</taxon>
        <taxon>Stenotrophomonas</taxon>
    </lineage>
</organism>
<reference evidence="1 2" key="1">
    <citation type="submission" date="2018-10" db="EMBL/GenBank/DDBJ databases">
        <title>Comparative analysis of microorganisms from saline springs in Andes Mountain Range, Colombia.</title>
        <authorList>
            <person name="Rubin E."/>
        </authorList>
    </citation>
    <scope>NUCLEOTIDE SEQUENCE [LARGE SCALE GENOMIC DNA]</scope>
    <source>
        <strain evidence="1 2">USBA GBX 843</strain>
    </source>
</reference>
<dbReference type="AlphaFoldDB" id="A0A498CKG6"/>
<sequence length="169" mass="18416">MTTIEKDWTTAAGLRAVVLLLDRGHRCGYVGIPAAHPLHGVDYGATSQTVHFPENESVGKRGVLALLANPDGHARLDSVFDVHGSLTFSGGGDSYPAPSNGLWWFGFDCAHHGDAPSDVYLQSMREKHPEHPFLWERDAFAVHRDLPYVEQECESLATQLIQRVAGAAA</sequence>
<protein>
    <submittedName>
        <fullName evidence="1">Uncharacterized protein</fullName>
    </submittedName>
</protein>
<evidence type="ECO:0000313" key="2">
    <source>
        <dbReference type="Proteomes" id="UP000274786"/>
    </source>
</evidence>
<dbReference type="EMBL" id="RCDC01000005">
    <property type="protein sequence ID" value="RLK53410.1"/>
    <property type="molecule type" value="Genomic_DNA"/>
</dbReference>
<name>A0A498CKG6_9GAMM</name>
<accession>A0A498CKG6</accession>
<comment type="caution">
    <text evidence="1">The sequence shown here is derived from an EMBL/GenBank/DDBJ whole genome shotgun (WGS) entry which is preliminary data.</text>
</comment>
<evidence type="ECO:0000313" key="1">
    <source>
        <dbReference type="EMBL" id="RLK53410.1"/>
    </source>
</evidence>